<dbReference type="PANTHER" id="PTHR15439:SF0">
    <property type="entry name" value="CELL DIVISION CYCLE AND APOPTOSIS REGULATOR PROTEIN 1-RELATED"/>
    <property type="match status" value="1"/>
</dbReference>
<keyword evidence="3" id="KW-0479">Metal-binding</keyword>
<dbReference type="Pfam" id="PF13696">
    <property type="entry name" value="zf-CCHC_2"/>
    <property type="match status" value="1"/>
</dbReference>
<proteinExistence type="predicted"/>
<feature type="region of interest" description="Disordered" evidence="8">
    <location>
        <begin position="407"/>
        <end position="509"/>
    </location>
</feature>
<evidence type="ECO:0000256" key="4">
    <source>
        <dbReference type="ARBA" id="ARBA00022771"/>
    </source>
</evidence>
<dbReference type="InterPro" id="IPR025829">
    <property type="entry name" value="Zn_knuckle_CX2CX3GHX4C"/>
</dbReference>
<dbReference type="InterPro" id="IPR014891">
    <property type="entry name" value="DWNN_domain"/>
</dbReference>
<dbReference type="InterPro" id="IPR001841">
    <property type="entry name" value="Znf_RING"/>
</dbReference>
<dbReference type="GO" id="GO:0061630">
    <property type="term" value="F:ubiquitin protein ligase activity"/>
    <property type="evidence" value="ECO:0007669"/>
    <property type="project" value="InterPro"/>
</dbReference>
<dbReference type="InterPro" id="IPR013083">
    <property type="entry name" value="Znf_RING/FYVE/PHD"/>
</dbReference>
<name>A0A316YN71_9BASI</name>
<evidence type="ECO:0000256" key="3">
    <source>
        <dbReference type="ARBA" id="ARBA00022723"/>
    </source>
</evidence>
<keyword evidence="13" id="KW-1185">Reference proteome</keyword>
<feature type="compositionally biased region" description="Basic and acidic residues" evidence="8">
    <location>
        <begin position="407"/>
        <end position="433"/>
    </location>
</feature>
<protein>
    <submittedName>
        <fullName evidence="12">DWNN-domain-containing protein</fullName>
    </submittedName>
</protein>
<dbReference type="InterPro" id="IPR001878">
    <property type="entry name" value="Znf_CCHC"/>
</dbReference>
<feature type="region of interest" description="Disordered" evidence="8">
    <location>
        <begin position="628"/>
        <end position="686"/>
    </location>
</feature>
<evidence type="ECO:0000313" key="12">
    <source>
        <dbReference type="EMBL" id="PWN90990.1"/>
    </source>
</evidence>
<dbReference type="GO" id="GO:0006397">
    <property type="term" value="P:mRNA processing"/>
    <property type="evidence" value="ECO:0007669"/>
    <property type="project" value="UniProtKB-KW"/>
</dbReference>
<dbReference type="Gene3D" id="3.30.40.10">
    <property type="entry name" value="Zinc/RING finger domain, C3HC4 (zinc finger)"/>
    <property type="match status" value="1"/>
</dbReference>
<evidence type="ECO:0000256" key="8">
    <source>
        <dbReference type="SAM" id="MobiDB-lite"/>
    </source>
</evidence>
<feature type="compositionally biased region" description="Low complexity" evidence="8">
    <location>
        <begin position="148"/>
        <end position="166"/>
    </location>
</feature>
<organism evidence="12 13">
    <name type="scientific">Acaromyces ingoldii</name>
    <dbReference type="NCBI Taxonomy" id="215250"/>
    <lineage>
        <taxon>Eukaryota</taxon>
        <taxon>Fungi</taxon>
        <taxon>Dikarya</taxon>
        <taxon>Basidiomycota</taxon>
        <taxon>Ustilaginomycotina</taxon>
        <taxon>Exobasidiomycetes</taxon>
        <taxon>Exobasidiales</taxon>
        <taxon>Cryptobasidiaceae</taxon>
        <taxon>Acaromyces</taxon>
    </lineage>
</organism>
<dbReference type="STRING" id="215250.A0A316YN71"/>
<gene>
    <name evidence="12" type="ORF">FA10DRAFT_242016</name>
</gene>
<dbReference type="SUPFAM" id="SSF57850">
    <property type="entry name" value="RING/U-box"/>
    <property type="match status" value="1"/>
</dbReference>
<dbReference type="PROSITE" id="PS50089">
    <property type="entry name" value="ZF_RING_2"/>
    <property type="match status" value="1"/>
</dbReference>
<dbReference type="Gene3D" id="3.10.20.90">
    <property type="entry name" value="Phosphatidylinositol 3-kinase Catalytic Subunit, Chain A, domain 1"/>
    <property type="match status" value="1"/>
</dbReference>
<dbReference type="SUPFAM" id="SSF57756">
    <property type="entry name" value="Retrovirus zinc finger-like domains"/>
    <property type="match status" value="1"/>
</dbReference>
<evidence type="ECO:0000259" key="11">
    <source>
        <dbReference type="PROSITE" id="PS51282"/>
    </source>
</evidence>
<evidence type="ECO:0000256" key="5">
    <source>
        <dbReference type="ARBA" id="ARBA00022833"/>
    </source>
</evidence>
<feature type="domain" description="RING-type" evidence="9">
    <location>
        <begin position="339"/>
        <end position="379"/>
    </location>
</feature>
<evidence type="ECO:0000256" key="7">
    <source>
        <dbReference type="PROSITE-ProRule" id="PRU00047"/>
    </source>
</evidence>
<evidence type="ECO:0000313" key="13">
    <source>
        <dbReference type="Proteomes" id="UP000245768"/>
    </source>
</evidence>
<keyword evidence="6" id="KW-0539">Nucleus</keyword>
<dbReference type="AlphaFoldDB" id="A0A316YN71"/>
<feature type="domain" description="DWNN" evidence="11">
    <location>
        <begin position="6"/>
        <end position="79"/>
    </location>
</feature>
<feature type="region of interest" description="Disordered" evidence="8">
    <location>
        <begin position="146"/>
        <end position="174"/>
    </location>
</feature>
<reference evidence="12" key="1">
    <citation type="journal article" date="2018" name="Mol. Biol. Evol.">
        <title>Broad Genomic Sampling Reveals a Smut Pathogenic Ancestry of the Fungal Clade Ustilaginomycotina.</title>
        <authorList>
            <person name="Kijpornyongpan T."/>
            <person name="Mondo S.J."/>
            <person name="Barry K."/>
            <person name="Sandor L."/>
            <person name="Lee J."/>
            <person name="Lipzen A."/>
            <person name="Pangilinan J."/>
            <person name="LaButti K."/>
            <person name="Hainaut M."/>
            <person name="Henrissat B."/>
            <person name="Grigoriev I.V."/>
            <person name="Spatafora J.W."/>
            <person name="Aime M.C."/>
        </authorList>
    </citation>
    <scope>NUCLEOTIDE SEQUENCE [LARGE SCALE GENOMIC DNA]</scope>
    <source>
        <strain evidence="12">MCA 4198</strain>
    </source>
</reference>
<dbReference type="FunCoup" id="A0A316YN71">
    <property type="interactions" value="202"/>
</dbReference>
<evidence type="ECO:0000256" key="1">
    <source>
        <dbReference type="ARBA" id="ARBA00004123"/>
    </source>
</evidence>
<dbReference type="PANTHER" id="PTHR15439">
    <property type="entry name" value="RETINOBLASTOMA-BINDING PROTEIN 6"/>
    <property type="match status" value="1"/>
</dbReference>
<dbReference type="Proteomes" id="UP000245768">
    <property type="component" value="Unassembled WGS sequence"/>
</dbReference>
<evidence type="ECO:0000259" key="10">
    <source>
        <dbReference type="PROSITE" id="PS50158"/>
    </source>
</evidence>
<dbReference type="OrthoDB" id="106784at2759"/>
<keyword evidence="5" id="KW-0862">Zinc</keyword>
<dbReference type="InterPro" id="IPR033489">
    <property type="entry name" value="RBBP6"/>
</dbReference>
<dbReference type="Pfam" id="PF08783">
    <property type="entry name" value="DWNN"/>
    <property type="match status" value="1"/>
</dbReference>
<dbReference type="PROSITE" id="PS50158">
    <property type="entry name" value="ZF_CCHC"/>
    <property type="match status" value="1"/>
</dbReference>
<dbReference type="Gene3D" id="4.10.60.10">
    <property type="entry name" value="Zinc finger, CCHC-type"/>
    <property type="match status" value="1"/>
</dbReference>
<dbReference type="PROSITE" id="PS51282">
    <property type="entry name" value="DWNN"/>
    <property type="match status" value="1"/>
</dbReference>
<dbReference type="SMART" id="SM01180">
    <property type="entry name" value="DWNN"/>
    <property type="match status" value="1"/>
</dbReference>
<dbReference type="InterPro" id="IPR036875">
    <property type="entry name" value="Znf_CCHC_sf"/>
</dbReference>
<dbReference type="GO" id="GO:0006511">
    <property type="term" value="P:ubiquitin-dependent protein catabolic process"/>
    <property type="evidence" value="ECO:0007669"/>
    <property type="project" value="TreeGrafter"/>
</dbReference>
<keyword evidence="2" id="KW-0507">mRNA processing</keyword>
<comment type="subcellular location">
    <subcellularLocation>
        <location evidence="1">Nucleus</location>
    </subcellularLocation>
</comment>
<dbReference type="GO" id="GO:0003676">
    <property type="term" value="F:nucleic acid binding"/>
    <property type="evidence" value="ECO:0007669"/>
    <property type="project" value="InterPro"/>
</dbReference>
<feature type="region of interest" description="Disordered" evidence="8">
    <location>
        <begin position="201"/>
        <end position="233"/>
    </location>
</feature>
<feature type="compositionally biased region" description="Basic and acidic residues" evidence="8">
    <location>
        <begin position="447"/>
        <end position="468"/>
    </location>
</feature>
<dbReference type="CDD" id="cd16620">
    <property type="entry name" value="vRING-HC-C4C4_RBBP6"/>
    <property type="match status" value="1"/>
</dbReference>
<evidence type="ECO:0000256" key="2">
    <source>
        <dbReference type="ARBA" id="ARBA00022664"/>
    </source>
</evidence>
<dbReference type="InParanoid" id="A0A316YN71"/>
<dbReference type="GO" id="GO:0005634">
    <property type="term" value="C:nucleus"/>
    <property type="evidence" value="ECO:0007669"/>
    <property type="project" value="UniProtKB-SubCell"/>
</dbReference>
<evidence type="ECO:0000259" key="9">
    <source>
        <dbReference type="PROSITE" id="PS50089"/>
    </source>
</evidence>
<feature type="domain" description="CCHC-type" evidence="10">
    <location>
        <begin position="241"/>
        <end position="255"/>
    </location>
</feature>
<dbReference type="EMBL" id="KZ819636">
    <property type="protein sequence ID" value="PWN90990.1"/>
    <property type="molecule type" value="Genomic_DNA"/>
</dbReference>
<accession>A0A316YN71</accession>
<evidence type="ECO:0000256" key="6">
    <source>
        <dbReference type="ARBA" id="ARBA00023242"/>
    </source>
</evidence>
<dbReference type="GO" id="GO:0016567">
    <property type="term" value="P:protein ubiquitination"/>
    <property type="evidence" value="ECO:0007669"/>
    <property type="project" value="InterPro"/>
</dbReference>
<dbReference type="GO" id="GO:0008270">
    <property type="term" value="F:zinc ion binding"/>
    <property type="evidence" value="ECO:0007669"/>
    <property type="project" value="UniProtKB-KW"/>
</dbReference>
<sequence length="686" mass="74926">MASASVYYRFKSQKEPSRITFDGTGISVWDLKREIILQNKMGKGIDFDLAVYNQDTEDEYKDDNFFIPRSSQVIVRRLPPSKPGRGTAANYIADLQAAAAANAMAADVRAAGIPAGAPGAAAGSAGPMDRRGPMYRGQMSMRFDGRDASVSATPGPSSAAPAPVQALSTDQDGDEAARIAAMFQATTEQWDETQERMAHATYRERGGAPRRGGPPRPMTGQHHAAAQHQVSDRPPPIGYTCFRCYKKGHWIHDCPTNDDREFDNKPRLKRTTGIPKSMLKTVEAPTDEMRSQGLMITPDGSYVIAQVDEAEWERNRAQAKVLTRSDVYQSVPSDSSLACPLCSKVIRDAVKTPCCSTTFCEECIQTHLLDNDFTCAECEKRIADLGELQRDDEKRKAVREYIDSEIEKSERKAEDMEREKEEKENGGVAKSEEEGNGVDGGDQDEQDAGKEGTDGEVKKEDGEEDKKPVQPHGLPQKPAEASMGQSSENNEGEDEGNSQGDDKAQQQWNPRAAQQIMMMLMNPQLPPPMRMQLQMQLQIMRAQFLQVTGTNNQGAKKEQGAMSNGNGGGNPFAGQHMGGFGAMGMPPMPMGGMGMGMGMMGMGMNGMNGMGGMGMGGMNPWASFQQANANGNGGQGHFNPRVPPPTNEESAYMRLPVNQNKRVQGQKRERPTDFLELGASDKQPRY</sequence>
<dbReference type="GeneID" id="37041183"/>
<dbReference type="RefSeq" id="XP_025378188.1">
    <property type="nucleotide sequence ID" value="XM_025519267.1"/>
</dbReference>
<keyword evidence="4 7" id="KW-0863">Zinc-finger</keyword>